<gene>
    <name evidence="2" type="ORF">ETSY2_42510</name>
</gene>
<dbReference type="Gene3D" id="3.40.630.30">
    <property type="match status" value="1"/>
</dbReference>
<dbReference type="InterPro" id="IPR016181">
    <property type="entry name" value="Acyl_CoA_acyltransferase"/>
</dbReference>
<dbReference type="HOGENOM" id="CLU_2033815_0_0_7"/>
<dbReference type="SUPFAM" id="SSF55729">
    <property type="entry name" value="Acyl-CoA N-acyltransferases (Nat)"/>
    <property type="match status" value="1"/>
</dbReference>
<protein>
    <recommendedName>
        <fullName evidence="1">N-acyl amino acid synthase FeeM catalytic core domain-containing protein</fullName>
    </recommendedName>
</protein>
<dbReference type="Proteomes" id="UP000019140">
    <property type="component" value="Unassembled WGS sequence"/>
</dbReference>
<proteinExistence type="predicted"/>
<feature type="domain" description="N-acyl amino acid synthase FeeM catalytic core" evidence="1">
    <location>
        <begin position="8"/>
        <end position="106"/>
    </location>
</feature>
<organism evidence="2 3">
    <name type="scientific">Candidatus Entotheonella gemina</name>
    <dbReference type="NCBI Taxonomy" id="1429439"/>
    <lineage>
        <taxon>Bacteria</taxon>
        <taxon>Pseudomonadati</taxon>
        <taxon>Nitrospinota/Tectimicrobiota group</taxon>
        <taxon>Candidatus Tectimicrobiota</taxon>
        <taxon>Candidatus Entotheonellia</taxon>
        <taxon>Candidatus Entotheonellales</taxon>
        <taxon>Candidatus Entotheonellaceae</taxon>
        <taxon>Candidatus Entotheonella</taxon>
    </lineage>
</organism>
<dbReference type="EMBL" id="AZHX01001928">
    <property type="protein sequence ID" value="ETW98634.1"/>
    <property type="molecule type" value="Genomic_DNA"/>
</dbReference>
<dbReference type="Pfam" id="PF21926">
    <property type="entry name" value="FeeM"/>
    <property type="match status" value="1"/>
</dbReference>
<comment type="caution">
    <text evidence="2">The sequence shown here is derived from an EMBL/GenBank/DDBJ whole genome shotgun (WGS) entry which is preliminary data.</text>
</comment>
<evidence type="ECO:0000313" key="3">
    <source>
        <dbReference type="Proteomes" id="UP000019140"/>
    </source>
</evidence>
<evidence type="ECO:0000313" key="2">
    <source>
        <dbReference type="EMBL" id="ETW98634.1"/>
    </source>
</evidence>
<name>W4LL40_9BACT</name>
<dbReference type="InterPro" id="IPR054597">
    <property type="entry name" value="FeeM_cat"/>
</dbReference>
<sequence>MKKLLAVRHRILVDEDGYLPDQGGYIVDVYDALPTTANFIVLDGTEVIGGVRLTADSEAGMASDTSLDFLPLLSSSAHPIACSLFCLRQAYRDNMKPTVPTRGLRYRRSSKGGSCLANWRC</sequence>
<reference evidence="2 3" key="1">
    <citation type="journal article" date="2014" name="Nature">
        <title>An environmental bacterial taxon with a large and distinct metabolic repertoire.</title>
        <authorList>
            <person name="Wilson M.C."/>
            <person name="Mori T."/>
            <person name="Ruckert C."/>
            <person name="Uria A.R."/>
            <person name="Helf M.J."/>
            <person name="Takada K."/>
            <person name="Gernert C."/>
            <person name="Steffens U.A."/>
            <person name="Heycke N."/>
            <person name="Schmitt S."/>
            <person name="Rinke C."/>
            <person name="Helfrich E.J."/>
            <person name="Brachmann A.O."/>
            <person name="Gurgui C."/>
            <person name="Wakimoto T."/>
            <person name="Kracht M."/>
            <person name="Crusemann M."/>
            <person name="Hentschel U."/>
            <person name="Abe I."/>
            <person name="Matsunaga S."/>
            <person name="Kalinowski J."/>
            <person name="Takeyama H."/>
            <person name="Piel J."/>
        </authorList>
    </citation>
    <scope>NUCLEOTIDE SEQUENCE [LARGE SCALE GENOMIC DNA]</scope>
    <source>
        <strain evidence="3">TSY2</strain>
    </source>
</reference>
<evidence type="ECO:0000259" key="1">
    <source>
        <dbReference type="Pfam" id="PF21926"/>
    </source>
</evidence>
<keyword evidence="3" id="KW-1185">Reference proteome</keyword>
<dbReference type="AlphaFoldDB" id="W4LL40"/>
<accession>W4LL40</accession>